<dbReference type="NCBIfam" id="TIGR00556">
    <property type="entry name" value="pantethn_trn"/>
    <property type="match status" value="1"/>
</dbReference>
<dbReference type="Proteomes" id="UP000665561">
    <property type="component" value="Unassembled WGS sequence"/>
</dbReference>
<evidence type="ECO:0000256" key="7">
    <source>
        <dbReference type="ARBA" id="ARBA00023160"/>
    </source>
</evidence>
<accession>A0ABW9XMH3</accession>
<evidence type="ECO:0000313" key="10">
    <source>
        <dbReference type="EMBL" id="NBD23766.1"/>
    </source>
</evidence>
<sequence length="131" mass="14208">MILGIGHDLASLDRMERILLGDSGMRFQERILTERERELASASGGKRLVEFVGGRFAAKEAVSKAFGCGIGETLCFHDIEIDRAAGGKPVCRLSDEAWARLCLRGADTAIHVSITHDHALASAYVIVERLG</sequence>
<evidence type="ECO:0000256" key="4">
    <source>
        <dbReference type="ARBA" id="ARBA00022832"/>
    </source>
</evidence>
<organism evidence="10 11">
    <name type="scientific">Paenibacillus glycinis</name>
    <dbReference type="NCBI Taxonomy" id="2697035"/>
    <lineage>
        <taxon>Bacteria</taxon>
        <taxon>Bacillati</taxon>
        <taxon>Bacillota</taxon>
        <taxon>Bacilli</taxon>
        <taxon>Bacillales</taxon>
        <taxon>Paenibacillaceae</taxon>
        <taxon>Paenibacillus</taxon>
    </lineage>
</organism>
<dbReference type="Pfam" id="PF01648">
    <property type="entry name" value="ACPS"/>
    <property type="match status" value="1"/>
</dbReference>
<keyword evidence="4 8" id="KW-0276">Fatty acid metabolism</keyword>
<dbReference type="NCBIfam" id="TIGR00516">
    <property type="entry name" value="acpS"/>
    <property type="match status" value="1"/>
</dbReference>
<gene>
    <name evidence="8 10" type="primary">acpS</name>
    <name evidence="10" type="ORF">GT019_07775</name>
</gene>
<keyword evidence="8" id="KW-0963">Cytoplasm</keyword>
<feature type="binding site" evidence="8">
    <location>
        <position position="8"/>
    </location>
    <ligand>
        <name>Mg(2+)</name>
        <dbReference type="ChEBI" id="CHEBI:18420"/>
    </ligand>
</feature>
<dbReference type="InterPro" id="IPR008278">
    <property type="entry name" value="4-PPantetheinyl_Trfase_dom"/>
</dbReference>
<keyword evidence="6 8" id="KW-0443">Lipid metabolism</keyword>
<dbReference type="InterPro" id="IPR037143">
    <property type="entry name" value="4-PPantetheinyl_Trfase_dom_sf"/>
</dbReference>
<dbReference type="HAMAP" id="MF_00101">
    <property type="entry name" value="AcpS"/>
    <property type="match status" value="1"/>
</dbReference>
<keyword evidence="3 8" id="KW-0479">Metal-binding</keyword>
<feature type="domain" description="4'-phosphopantetheinyl transferase" evidence="9">
    <location>
        <begin position="4"/>
        <end position="99"/>
    </location>
</feature>
<proteinExistence type="inferred from homology"/>
<evidence type="ECO:0000256" key="8">
    <source>
        <dbReference type="HAMAP-Rule" id="MF_00101"/>
    </source>
</evidence>
<comment type="caution">
    <text evidence="10">The sequence shown here is derived from an EMBL/GenBank/DDBJ whole genome shotgun (WGS) entry which is preliminary data.</text>
</comment>
<evidence type="ECO:0000259" key="9">
    <source>
        <dbReference type="Pfam" id="PF01648"/>
    </source>
</evidence>
<keyword evidence="5 8" id="KW-0460">Magnesium</keyword>
<keyword evidence="1 8" id="KW-0444">Lipid biosynthesis</keyword>
<keyword evidence="11" id="KW-1185">Reference proteome</keyword>
<dbReference type="GO" id="GO:0008897">
    <property type="term" value="F:holo-[acyl-carrier-protein] synthase activity"/>
    <property type="evidence" value="ECO:0007669"/>
    <property type="project" value="UniProtKB-EC"/>
</dbReference>
<keyword evidence="2 8" id="KW-0808">Transferase</keyword>
<dbReference type="EC" id="2.7.8.7" evidence="8"/>
<evidence type="ECO:0000256" key="2">
    <source>
        <dbReference type="ARBA" id="ARBA00022679"/>
    </source>
</evidence>
<evidence type="ECO:0000256" key="1">
    <source>
        <dbReference type="ARBA" id="ARBA00022516"/>
    </source>
</evidence>
<comment type="cofactor">
    <cofactor evidence="8">
        <name>Mg(2+)</name>
        <dbReference type="ChEBI" id="CHEBI:18420"/>
    </cofactor>
</comment>
<evidence type="ECO:0000256" key="6">
    <source>
        <dbReference type="ARBA" id="ARBA00023098"/>
    </source>
</evidence>
<comment type="catalytic activity">
    <reaction evidence="8">
        <text>apo-[ACP] + CoA = holo-[ACP] + adenosine 3',5'-bisphosphate + H(+)</text>
        <dbReference type="Rhea" id="RHEA:12068"/>
        <dbReference type="Rhea" id="RHEA-COMP:9685"/>
        <dbReference type="Rhea" id="RHEA-COMP:9690"/>
        <dbReference type="ChEBI" id="CHEBI:15378"/>
        <dbReference type="ChEBI" id="CHEBI:29999"/>
        <dbReference type="ChEBI" id="CHEBI:57287"/>
        <dbReference type="ChEBI" id="CHEBI:58343"/>
        <dbReference type="ChEBI" id="CHEBI:64479"/>
        <dbReference type="EC" id="2.7.8.7"/>
    </reaction>
</comment>
<dbReference type="InterPro" id="IPR002582">
    <property type="entry name" value="ACPS"/>
</dbReference>
<evidence type="ECO:0000313" key="11">
    <source>
        <dbReference type="Proteomes" id="UP000665561"/>
    </source>
</evidence>
<feature type="binding site" evidence="8">
    <location>
        <position position="60"/>
    </location>
    <ligand>
        <name>Mg(2+)</name>
        <dbReference type="ChEBI" id="CHEBI:18420"/>
    </ligand>
</feature>
<dbReference type="InterPro" id="IPR004568">
    <property type="entry name" value="Ppantetheine-prot_Trfase_dom"/>
</dbReference>
<dbReference type="RefSeq" id="WP_161742551.1">
    <property type="nucleotide sequence ID" value="NZ_JAAAMV010000003.1"/>
</dbReference>
<dbReference type="SUPFAM" id="SSF56214">
    <property type="entry name" value="4'-phosphopantetheinyl transferase"/>
    <property type="match status" value="1"/>
</dbReference>
<reference evidence="10 11" key="1">
    <citation type="submission" date="2020-01" db="EMBL/GenBank/DDBJ databases">
        <title>Paenibacillus soybeanensis sp. nov. isolated from the nodules of soybean (Glycine max(L.) Merr).</title>
        <authorList>
            <person name="Wang H."/>
        </authorList>
    </citation>
    <scope>NUCLEOTIDE SEQUENCE [LARGE SCALE GENOMIC DNA]</scope>
    <source>
        <strain evidence="10 11">T1</strain>
    </source>
</reference>
<comment type="subcellular location">
    <subcellularLocation>
        <location evidence="8">Cytoplasm</location>
    </subcellularLocation>
</comment>
<protein>
    <recommendedName>
        <fullName evidence="8">Holo-[acyl-carrier-protein] synthase</fullName>
        <shortName evidence="8">Holo-ACP synthase</shortName>
        <ecNumber evidence="8">2.7.8.7</ecNumber>
    </recommendedName>
    <alternativeName>
        <fullName evidence="8">4'-phosphopantetheinyl transferase AcpS</fullName>
    </alternativeName>
</protein>
<dbReference type="EMBL" id="JAAAMV010000003">
    <property type="protein sequence ID" value="NBD23766.1"/>
    <property type="molecule type" value="Genomic_DNA"/>
</dbReference>
<comment type="similarity">
    <text evidence="8">Belongs to the P-Pant transferase superfamily. AcpS family.</text>
</comment>
<keyword evidence="7 8" id="KW-0275">Fatty acid biosynthesis</keyword>
<comment type="function">
    <text evidence="8">Transfers the 4'-phosphopantetheine moiety from coenzyme A to a Ser of acyl-carrier-protein.</text>
</comment>
<name>A0ABW9XMH3_9BACL</name>
<evidence type="ECO:0000256" key="5">
    <source>
        <dbReference type="ARBA" id="ARBA00022842"/>
    </source>
</evidence>
<dbReference type="Gene3D" id="3.90.470.20">
    <property type="entry name" value="4'-phosphopantetheinyl transferase domain"/>
    <property type="match status" value="1"/>
</dbReference>
<evidence type="ECO:0000256" key="3">
    <source>
        <dbReference type="ARBA" id="ARBA00022723"/>
    </source>
</evidence>